<evidence type="ECO:0000313" key="2">
    <source>
        <dbReference type="EMBL" id="MFC7357255.1"/>
    </source>
</evidence>
<dbReference type="InterPro" id="IPR037401">
    <property type="entry name" value="SnoaL-like"/>
</dbReference>
<protein>
    <submittedName>
        <fullName evidence="2">Nuclear transport factor 2 family protein</fullName>
    </submittedName>
</protein>
<dbReference type="Proteomes" id="UP001596415">
    <property type="component" value="Unassembled WGS sequence"/>
</dbReference>
<feature type="domain" description="SnoaL-like" evidence="1">
    <location>
        <begin position="23"/>
        <end position="114"/>
    </location>
</feature>
<dbReference type="SUPFAM" id="SSF54427">
    <property type="entry name" value="NTF2-like"/>
    <property type="match status" value="1"/>
</dbReference>
<proteinExistence type="predicted"/>
<dbReference type="InterPro" id="IPR032710">
    <property type="entry name" value="NTF2-like_dom_sf"/>
</dbReference>
<dbReference type="Pfam" id="PF12680">
    <property type="entry name" value="SnoaL_2"/>
    <property type="match status" value="1"/>
</dbReference>
<sequence length="137" mass="16224">MSKSAKDVVKEFYLSAILKDESILESYFHKDIELIWNSTEGLSILHYDDLNVFFEEIRRTYYDIRAEVSHILEDGNFVTIRYKYYVHTIENPDEELGIAHFICIWEVKDGKFIRGHQISQPVMSIDDTNKSYHKVKV</sequence>
<comment type="caution">
    <text evidence="2">The sequence shown here is derived from an EMBL/GenBank/DDBJ whole genome shotgun (WGS) entry which is preliminary data.</text>
</comment>
<gene>
    <name evidence="2" type="ORF">ACFQO1_06125</name>
</gene>
<dbReference type="EMBL" id="JBHTBN010000002">
    <property type="protein sequence ID" value="MFC7357255.1"/>
    <property type="molecule type" value="Genomic_DNA"/>
</dbReference>
<dbReference type="Gene3D" id="3.10.450.50">
    <property type="match status" value="1"/>
</dbReference>
<keyword evidence="3" id="KW-1185">Reference proteome</keyword>
<evidence type="ECO:0000259" key="1">
    <source>
        <dbReference type="Pfam" id="PF12680"/>
    </source>
</evidence>
<organism evidence="2 3">
    <name type="scientific">Jejudonia soesokkakensis</name>
    <dbReference type="NCBI Taxonomy" id="1323432"/>
    <lineage>
        <taxon>Bacteria</taxon>
        <taxon>Pseudomonadati</taxon>
        <taxon>Bacteroidota</taxon>
        <taxon>Flavobacteriia</taxon>
        <taxon>Flavobacteriales</taxon>
        <taxon>Flavobacteriaceae</taxon>
        <taxon>Jejudonia</taxon>
    </lineage>
</organism>
<reference evidence="3" key="1">
    <citation type="journal article" date="2019" name="Int. J. Syst. Evol. Microbiol.">
        <title>The Global Catalogue of Microorganisms (GCM) 10K type strain sequencing project: providing services to taxonomists for standard genome sequencing and annotation.</title>
        <authorList>
            <consortium name="The Broad Institute Genomics Platform"/>
            <consortium name="The Broad Institute Genome Sequencing Center for Infectious Disease"/>
            <person name="Wu L."/>
            <person name="Ma J."/>
        </authorList>
    </citation>
    <scope>NUCLEOTIDE SEQUENCE [LARGE SCALE GENOMIC DNA]</scope>
    <source>
        <strain evidence="3">CGMCC 1.16306</strain>
    </source>
</reference>
<dbReference type="RefSeq" id="WP_380217101.1">
    <property type="nucleotide sequence ID" value="NZ_JBHTBN010000002.1"/>
</dbReference>
<name>A0ABW2MUL0_9FLAO</name>
<accession>A0ABW2MUL0</accession>
<evidence type="ECO:0000313" key="3">
    <source>
        <dbReference type="Proteomes" id="UP001596415"/>
    </source>
</evidence>